<proteinExistence type="predicted"/>
<comment type="caution">
    <text evidence="1">The sequence shown here is derived from an EMBL/GenBank/DDBJ whole genome shotgun (WGS) entry which is preliminary data.</text>
</comment>
<reference evidence="1" key="1">
    <citation type="submission" date="2021-02" db="EMBL/GenBank/DDBJ databases">
        <authorList>
            <person name="Dougan E. K."/>
            <person name="Rhodes N."/>
            <person name="Thang M."/>
            <person name="Chan C."/>
        </authorList>
    </citation>
    <scope>NUCLEOTIDE SEQUENCE</scope>
</reference>
<dbReference type="AlphaFoldDB" id="A0A812Y387"/>
<evidence type="ECO:0000313" key="2">
    <source>
        <dbReference type="Proteomes" id="UP000601435"/>
    </source>
</evidence>
<organism evidence="1 2">
    <name type="scientific">Symbiodinium necroappetens</name>
    <dbReference type="NCBI Taxonomy" id="1628268"/>
    <lineage>
        <taxon>Eukaryota</taxon>
        <taxon>Sar</taxon>
        <taxon>Alveolata</taxon>
        <taxon>Dinophyceae</taxon>
        <taxon>Suessiales</taxon>
        <taxon>Symbiodiniaceae</taxon>
        <taxon>Symbiodinium</taxon>
    </lineage>
</organism>
<dbReference type="OrthoDB" id="420372at2759"/>
<dbReference type="EMBL" id="CAJNJA010039846">
    <property type="protein sequence ID" value="CAE7760495.1"/>
    <property type="molecule type" value="Genomic_DNA"/>
</dbReference>
<sequence length="406" mass="45016">MRTGTPSELQLATPTRVGLAQGQAHMHVNAQGTLLTDQLVQPICSLGLLVKECRYKVSWDDQRFELRGPNGERIETKLRGDCPVVSESLGLAMIKEIEDKRHARALRQLYLRVVRQKATEVEESSELRVAGVTLIEMLEWLNREAGDLGESVLSQVPPESFQVEHHSLVLNRRKRRAWDRAAGIVVHLFAGHITGRSLLALQGLKSVTHSEAREHLPGEEKLWQWLNGQHTVLRPSRDEALKHHCEQLSLMALNSQAQTETLNSTPQESSPLRPGDQMRYLLVATLSVPWFEGGKLVDLTKGDSHSDHLIPPDGEDEMFLADGMLDGLGGEVEGVPGEEAAGVDLGEVFTIDADGEEGPEDSVGTVKAGKKAEEHEAFWRKECEPVISIVPTHYLETVVRMVSQSE</sequence>
<keyword evidence="2" id="KW-1185">Reference proteome</keyword>
<dbReference type="Proteomes" id="UP000601435">
    <property type="component" value="Unassembled WGS sequence"/>
</dbReference>
<accession>A0A812Y387</accession>
<evidence type="ECO:0000313" key="1">
    <source>
        <dbReference type="EMBL" id="CAE7760495.1"/>
    </source>
</evidence>
<gene>
    <name evidence="1" type="primary">GIP</name>
    <name evidence="1" type="ORF">SNEC2469_LOCUS22124</name>
</gene>
<name>A0A812Y387_9DINO</name>
<protein>
    <submittedName>
        <fullName evidence="1">GIP protein</fullName>
    </submittedName>
</protein>